<evidence type="ECO:0000256" key="1">
    <source>
        <dbReference type="ARBA" id="ARBA00005689"/>
    </source>
</evidence>
<feature type="domain" description="Alanine dehydrogenase/pyridine nucleotide transhydrogenase NAD(H)-binding" evidence="5">
    <location>
        <begin position="147"/>
        <end position="295"/>
    </location>
</feature>
<dbReference type="PIRSF" id="PIRSF000183">
    <property type="entry name" value="Alanine_dh"/>
    <property type="match status" value="1"/>
</dbReference>
<keyword evidence="3 4" id="KW-0560">Oxidoreductase</keyword>
<dbReference type="NCBIfam" id="TIGR00518">
    <property type="entry name" value="alaDH"/>
    <property type="match status" value="1"/>
</dbReference>
<reference evidence="7 8" key="1">
    <citation type="submission" date="2024-06" db="EMBL/GenBank/DDBJ databases">
        <authorList>
            <person name="Chen R.Y."/>
        </authorList>
    </citation>
    <scope>NUCLEOTIDE SEQUENCE [LARGE SCALE GENOMIC DNA]</scope>
    <source>
        <strain evidence="7 8">D2</strain>
    </source>
</reference>
<evidence type="ECO:0000313" key="7">
    <source>
        <dbReference type="EMBL" id="MER2492274.1"/>
    </source>
</evidence>
<dbReference type="GO" id="GO:0000286">
    <property type="term" value="F:alanine dehydrogenase activity"/>
    <property type="evidence" value="ECO:0007669"/>
    <property type="project" value="UniProtKB-EC"/>
</dbReference>
<dbReference type="EC" id="1.4.1.1" evidence="2 4"/>
<evidence type="ECO:0000256" key="3">
    <source>
        <dbReference type="ARBA" id="ARBA00023002"/>
    </source>
</evidence>
<keyword evidence="4" id="KW-0520">NAD</keyword>
<dbReference type="InterPro" id="IPR008141">
    <property type="entry name" value="Ala_DH"/>
</dbReference>
<feature type="domain" description="Alanine dehydrogenase/pyridine nucleotide transhydrogenase N-terminal" evidence="6">
    <location>
        <begin position="4"/>
        <end position="135"/>
    </location>
</feature>
<dbReference type="EMBL" id="JBELOE010000209">
    <property type="protein sequence ID" value="MER2492274.1"/>
    <property type="molecule type" value="Genomic_DNA"/>
</dbReference>
<keyword evidence="8" id="KW-1185">Reference proteome</keyword>
<sequence>MQIAVPKEIKNHEYRVSLTPESVNHLVNRGHQVWVEHDAGAGIQYQDQDYLHAGARVTKKSELFKYAELIVKVKEPLPEEIALYQPQHCLFTYLHLAADKALSLALAKSGVTCIAYETVTDNGFLPLLQPMSEIAGRLSIQVGAHCLEKAQGGMGKLLGGLAGVEPAQVVVIGAGSVGQQAVAMAVGAQASVTVLDTDLHKLRMLQTLYQNQINCIYSTPATLKKYVLNADLVIGAVLIPGASAPKLIPKEWLKKMKAGAVIVDVAIDQGGCFATSKPTTHTAPSYQLDGVIHYCVTNMPGAVPLTATQALNSATLPYVTELADSGIEQALEISAPLRAGLNIYKGDICHPQVRKSLQLD</sequence>
<protein>
    <recommendedName>
        <fullName evidence="2 4">Alanine dehydrogenase</fullName>
        <ecNumber evidence="2 4">1.4.1.1</ecNumber>
    </recommendedName>
</protein>
<comment type="caution">
    <text evidence="7">The sequence shown here is derived from an EMBL/GenBank/DDBJ whole genome shotgun (WGS) entry which is preliminary data.</text>
</comment>
<evidence type="ECO:0000256" key="4">
    <source>
        <dbReference type="PIRNR" id="PIRNR000183"/>
    </source>
</evidence>
<organism evidence="7 8">
    <name type="scientific">Catenovulum sediminis</name>
    <dbReference type="NCBI Taxonomy" id="1740262"/>
    <lineage>
        <taxon>Bacteria</taxon>
        <taxon>Pseudomonadati</taxon>
        <taxon>Pseudomonadota</taxon>
        <taxon>Gammaproteobacteria</taxon>
        <taxon>Alteromonadales</taxon>
        <taxon>Alteromonadaceae</taxon>
        <taxon>Catenovulum</taxon>
    </lineage>
</organism>
<dbReference type="PANTHER" id="PTHR42795:SF1">
    <property type="entry name" value="ALANINE DEHYDROGENASE"/>
    <property type="match status" value="1"/>
</dbReference>
<dbReference type="Gene3D" id="3.40.50.720">
    <property type="entry name" value="NAD(P)-binding Rossmann-like Domain"/>
    <property type="match status" value="2"/>
</dbReference>
<dbReference type="SMART" id="SM01002">
    <property type="entry name" value="AlaDh_PNT_C"/>
    <property type="match status" value="1"/>
</dbReference>
<evidence type="ECO:0000259" key="5">
    <source>
        <dbReference type="SMART" id="SM01002"/>
    </source>
</evidence>
<evidence type="ECO:0000256" key="2">
    <source>
        <dbReference type="ARBA" id="ARBA00012897"/>
    </source>
</evidence>
<dbReference type="RefSeq" id="WP_350401773.1">
    <property type="nucleotide sequence ID" value="NZ_JBELOE010000209.1"/>
</dbReference>
<comment type="catalytic activity">
    <reaction evidence="4">
        <text>L-alanine + NAD(+) + H2O = pyruvate + NH4(+) + NADH + H(+)</text>
        <dbReference type="Rhea" id="RHEA:18405"/>
        <dbReference type="ChEBI" id="CHEBI:15361"/>
        <dbReference type="ChEBI" id="CHEBI:15377"/>
        <dbReference type="ChEBI" id="CHEBI:15378"/>
        <dbReference type="ChEBI" id="CHEBI:28938"/>
        <dbReference type="ChEBI" id="CHEBI:57540"/>
        <dbReference type="ChEBI" id="CHEBI:57945"/>
        <dbReference type="ChEBI" id="CHEBI:57972"/>
        <dbReference type="EC" id="1.4.1.1"/>
    </reaction>
</comment>
<dbReference type="InterPro" id="IPR007886">
    <property type="entry name" value="AlaDH/PNT_N"/>
</dbReference>
<dbReference type="SUPFAM" id="SSF52283">
    <property type="entry name" value="Formate/glycerate dehydrogenase catalytic domain-like"/>
    <property type="match status" value="1"/>
</dbReference>
<dbReference type="PANTHER" id="PTHR42795">
    <property type="entry name" value="ALANINE DEHYDROGENASE"/>
    <property type="match status" value="1"/>
</dbReference>
<dbReference type="InterPro" id="IPR036291">
    <property type="entry name" value="NAD(P)-bd_dom_sf"/>
</dbReference>
<name>A0ABV1RH49_9ALTE</name>
<proteinExistence type="inferred from homology"/>
<dbReference type="Proteomes" id="UP001467690">
    <property type="component" value="Unassembled WGS sequence"/>
</dbReference>
<dbReference type="SUPFAM" id="SSF51735">
    <property type="entry name" value="NAD(P)-binding Rossmann-fold domains"/>
    <property type="match status" value="1"/>
</dbReference>
<dbReference type="InterPro" id="IPR007698">
    <property type="entry name" value="AlaDH/PNT_NAD(H)-bd"/>
</dbReference>
<evidence type="ECO:0000313" key="8">
    <source>
        <dbReference type="Proteomes" id="UP001467690"/>
    </source>
</evidence>
<comment type="similarity">
    <text evidence="1 4">Belongs to the AlaDH/PNT family.</text>
</comment>
<gene>
    <name evidence="7" type="primary">ald</name>
    <name evidence="7" type="ORF">ABS311_10325</name>
</gene>
<dbReference type="Pfam" id="PF05222">
    <property type="entry name" value="AlaDh_PNT_N"/>
    <property type="match status" value="1"/>
</dbReference>
<dbReference type="CDD" id="cd05305">
    <property type="entry name" value="L-AlaDH"/>
    <property type="match status" value="1"/>
</dbReference>
<accession>A0ABV1RH49</accession>
<dbReference type="SMART" id="SM01003">
    <property type="entry name" value="AlaDh_PNT_N"/>
    <property type="match status" value="1"/>
</dbReference>
<evidence type="ECO:0000259" key="6">
    <source>
        <dbReference type="SMART" id="SM01003"/>
    </source>
</evidence>
<dbReference type="Pfam" id="PF01262">
    <property type="entry name" value="AlaDh_PNT_C"/>
    <property type="match status" value="1"/>
</dbReference>